<keyword evidence="3" id="KW-1185">Reference proteome</keyword>
<gene>
    <name evidence="2" type="ORF">GOODEAATRI_029808</name>
</gene>
<dbReference type="EMBL" id="JAHRIO010074482">
    <property type="protein sequence ID" value="MEQ2183164.1"/>
    <property type="molecule type" value="Genomic_DNA"/>
</dbReference>
<dbReference type="Proteomes" id="UP001476798">
    <property type="component" value="Unassembled WGS sequence"/>
</dbReference>
<reference evidence="2 3" key="1">
    <citation type="submission" date="2021-06" db="EMBL/GenBank/DDBJ databases">
        <authorList>
            <person name="Palmer J.M."/>
        </authorList>
    </citation>
    <scope>NUCLEOTIDE SEQUENCE [LARGE SCALE GENOMIC DNA]</scope>
    <source>
        <strain evidence="2 3">GA_2019</strain>
        <tissue evidence="2">Muscle</tissue>
    </source>
</reference>
<protein>
    <submittedName>
        <fullName evidence="2">Uncharacterized protein</fullName>
    </submittedName>
</protein>
<name>A0ABV0PI47_9TELE</name>
<sequence>MNVNMNHCEDQEDEVLHSKITLSGEHETQIKAQRTKLQRREPDESEPGSESEPSCVSLQSRDPPIAFKAPPSETNVCSCGRNQNSSDPSCASKETPIAFASHNFCETDSDQQSSDVLSSWSAARHQTELDCIFM</sequence>
<feature type="non-terminal residue" evidence="2">
    <location>
        <position position="134"/>
    </location>
</feature>
<evidence type="ECO:0000313" key="3">
    <source>
        <dbReference type="Proteomes" id="UP001476798"/>
    </source>
</evidence>
<feature type="region of interest" description="Disordered" evidence="1">
    <location>
        <begin position="20"/>
        <end position="93"/>
    </location>
</feature>
<accession>A0ABV0PI47</accession>
<feature type="compositionally biased region" description="Polar residues" evidence="1">
    <location>
        <begin position="72"/>
        <end position="89"/>
    </location>
</feature>
<comment type="caution">
    <text evidence="2">The sequence shown here is derived from an EMBL/GenBank/DDBJ whole genome shotgun (WGS) entry which is preliminary data.</text>
</comment>
<evidence type="ECO:0000313" key="2">
    <source>
        <dbReference type="EMBL" id="MEQ2183164.1"/>
    </source>
</evidence>
<evidence type="ECO:0000256" key="1">
    <source>
        <dbReference type="SAM" id="MobiDB-lite"/>
    </source>
</evidence>
<organism evidence="2 3">
    <name type="scientific">Goodea atripinnis</name>
    <dbReference type="NCBI Taxonomy" id="208336"/>
    <lineage>
        <taxon>Eukaryota</taxon>
        <taxon>Metazoa</taxon>
        <taxon>Chordata</taxon>
        <taxon>Craniata</taxon>
        <taxon>Vertebrata</taxon>
        <taxon>Euteleostomi</taxon>
        <taxon>Actinopterygii</taxon>
        <taxon>Neopterygii</taxon>
        <taxon>Teleostei</taxon>
        <taxon>Neoteleostei</taxon>
        <taxon>Acanthomorphata</taxon>
        <taxon>Ovalentaria</taxon>
        <taxon>Atherinomorphae</taxon>
        <taxon>Cyprinodontiformes</taxon>
        <taxon>Goodeidae</taxon>
        <taxon>Goodea</taxon>
    </lineage>
</organism>
<proteinExistence type="predicted"/>